<name>A0ABV5HYR9_9RHOB</name>
<dbReference type="Proteomes" id="UP001589670">
    <property type="component" value="Unassembled WGS sequence"/>
</dbReference>
<proteinExistence type="predicted"/>
<evidence type="ECO:0000313" key="1">
    <source>
        <dbReference type="EMBL" id="MFB9149556.1"/>
    </source>
</evidence>
<reference evidence="1 2" key="1">
    <citation type="submission" date="2024-09" db="EMBL/GenBank/DDBJ databases">
        <authorList>
            <person name="Sun Q."/>
            <person name="Mori K."/>
        </authorList>
    </citation>
    <scope>NUCLEOTIDE SEQUENCE [LARGE SCALE GENOMIC DNA]</scope>
    <source>
        <strain evidence="1 2">CECT 9424</strain>
    </source>
</reference>
<keyword evidence="2" id="KW-1185">Reference proteome</keyword>
<evidence type="ECO:0000313" key="2">
    <source>
        <dbReference type="Proteomes" id="UP001589670"/>
    </source>
</evidence>
<accession>A0ABV5HYR9</accession>
<dbReference type="RefSeq" id="WP_377068586.1">
    <property type="nucleotide sequence ID" value="NZ_JBHMEC010000011.1"/>
</dbReference>
<dbReference type="EMBL" id="JBHMEC010000011">
    <property type="protein sequence ID" value="MFB9149556.1"/>
    <property type="molecule type" value="Genomic_DNA"/>
</dbReference>
<gene>
    <name evidence="1" type="ORF">ACFFU4_07300</name>
</gene>
<sequence length="62" mass="7112">MEEETTDTERVVPGLDMTERELRLRLVEQAMRQPPPDFDVKWLAGQAFNFVMGQSGRSRSDG</sequence>
<comment type="caution">
    <text evidence="1">The sequence shown here is derived from an EMBL/GenBank/DDBJ whole genome shotgun (WGS) entry which is preliminary data.</text>
</comment>
<organism evidence="1 2">
    <name type="scientific">Roseovarius ramblicola</name>
    <dbReference type="NCBI Taxonomy" id="2022336"/>
    <lineage>
        <taxon>Bacteria</taxon>
        <taxon>Pseudomonadati</taxon>
        <taxon>Pseudomonadota</taxon>
        <taxon>Alphaproteobacteria</taxon>
        <taxon>Rhodobacterales</taxon>
        <taxon>Roseobacteraceae</taxon>
        <taxon>Roseovarius</taxon>
    </lineage>
</organism>
<protein>
    <submittedName>
        <fullName evidence="1">Uncharacterized protein</fullName>
    </submittedName>
</protein>